<dbReference type="Proteomes" id="UP000294650">
    <property type="component" value="Unassembled WGS sequence"/>
</dbReference>
<keyword evidence="2" id="KW-1185">Reference proteome</keyword>
<reference evidence="1 2" key="1">
    <citation type="submission" date="2019-03" db="EMBL/GenBank/DDBJ databases">
        <title>Genomic Encyclopedia of Type Strains, Phase IV (KMG-IV): sequencing the most valuable type-strain genomes for metagenomic binning, comparative biology and taxonomic classification.</title>
        <authorList>
            <person name="Goeker M."/>
        </authorList>
    </citation>
    <scope>NUCLEOTIDE SEQUENCE [LARGE SCALE GENOMIC DNA]</scope>
    <source>
        <strain evidence="1 2">DSM 25894</strain>
    </source>
</reference>
<evidence type="ECO:0000313" key="2">
    <source>
        <dbReference type="Proteomes" id="UP000294650"/>
    </source>
</evidence>
<sequence>MSNQHEVTKDILLKVIDSGYIPKSTATASGAEDALRKNLERITIAYKEIFKAVNDPLE</sequence>
<proteinExistence type="predicted"/>
<dbReference type="RefSeq" id="WP_165902091.1">
    <property type="nucleotide sequence ID" value="NZ_SMAN01000007.1"/>
</dbReference>
<dbReference type="EMBL" id="SMAN01000007">
    <property type="protein sequence ID" value="TCT23354.1"/>
    <property type="molecule type" value="Genomic_DNA"/>
</dbReference>
<organism evidence="1 2">
    <name type="scientific">Melghiribacillus thermohalophilus</name>
    <dbReference type="NCBI Taxonomy" id="1324956"/>
    <lineage>
        <taxon>Bacteria</taxon>
        <taxon>Bacillati</taxon>
        <taxon>Bacillota</taxon>
        <taxon>Bacilli</taxon>
        <taxon>Bacillales</taxon>
        <taxon>Bacillaceae</taxon>
        <taxon>Melghiribacillus</taxon>
    </lineage>
</organism>
<name>A0A4R3N3M7_9BACI</name>
<dbReference type="AlphaFoldDB" id="A0A4R3N3M7"/>
<accession>A0A4R3N3M7</accession>
<gene>
    <name evidence="1" type="ORF">EDD68_10768</name>
</gene>
<comment type="caution">
    <text evidence="1">The sequence shown here is derived from an EMBL/GenBank/DDBJ whole genome shotgun (WGS) entry which is preliminary data.</text>
</comment>
<evidence type="ECO:0000313" key="1">
    <source>
        <dbReference type="EMBL" id="TCT23354.1"/>
    </source>
</evidence>
<protein>
    <submittedName>
        <fullName evidence="1">Uncharacterized protein</fullName>
    </submittedName>
</protein>